<keyword evidence="3" id="KW-1185">Reference proteome</keyword>
<proteinExistence type="predicted"/>
<dbReference type="STRING" id="371731.Rsw2DRAFT_2322"/>
<name>C8S2P4_9RHOB</name>
<sequence>MRRPLLAALMALLLVSACSTKLNPFNWFRKSAPAETTALVLPGPEQDARPLVAQVLSMTVEPMKGGAIVRATGLPPTQGWWEAELVALPLGEDGNQIFDFRMLPPIARADVSTQRSREVTAAYQLSDFKLAKIRTITVQGASNARASRR</sequence>
<gene>
    <name evidence="2" type="ORF">Rsw2DRAFT_2322</name>
</gene>
<dbReference type="AlphaFoldDB" id="C8S2P4"/>
<feature type="chain" id="PRO_5002990507" evidence="1">
    <location>
        <begin position="21"/>
        <end position="149"/>
    </location>
</feature>
<dbReference type="EMBL" id="ACYY01000015">
    <property type="protein sequence ID" value="EEW24720.1"/>
    <property type="molecule type" value="Genomic_DNA"/>
</dbReference>
<comment type="caution">
    <text evidence="2">The sequence shown here is derived from an EMBL/GenBank/DDBJ whole genome shotgun (WGS) entry which is preliminary data.</text>
</comment>
<accession>C8S2P4</accession>
<dbReference type="OrthoDB" id="7773807at2"/>
<evidence type="ECO:0000313" key="3">
    <source>
        <dbReference type="Proteomes" id="UP000010121"/>
    </source>
</evidence>
<organism evidence="2 3">
    <name type="scientific">Rhodobacter ferrooxidans</name>
    <dbReference type="NCBI Taxonomy" id="371731"/>
    <lineage>
        <taxon>Bacteria</taxon>
        <taxon>Pseudomonadati</taxon>
        <taxon>Pseudomonadota</taxon>
        <taxon>Alphaproteobacteria</taxon>
        <taxon>Rhodobacterales</taxon>
        <taxon>Rhodobacter group</taxon>
        <taxon>Rhodobacter</taxon>
    </lineage>
</organism>
<dbReference type="RefSeq" id="WP_008031158.1">
    <property type="nucleotide sequence ID" value="NZ_ACYY01000015.1"/>
</dbReference>
<reference evidence="2 3" key="1">
    <citation type="submission" date="2009-08" db="EMBL/GenBank/DDBJ databases">
        <title>The draft genome of Rhodobacter sp. SW2.</title>
        <authorList>
            <consortium name="US DOE Joint Genome Institute (JGI-PGF)"/>
            <person name="Lucas S."/>
            <person name="Copeland A."/>
            <person name="Lapidus A."/>
            <person name="Glavina del Rio T."/>
            <person name="Tice H."/>
            <person name="Bruce D."/>
            <person name="Goodwin L."/>
            <person name="Pitluck S."/>
            <person name="Larimer F."/>
            <person name="Land M.L."/>
            <person name="Hauser L."/>
            <person name="Emerson D."/>
        </authorList>
    </citation>
    <scope>NUCLEOTIDE SEQUENCE [LARGE SCALE GENOMIC DNA]</scope>
    <source>
        <strain evidence="2 3">SW2</strain>
    </source>
</reference>
<evidence type="ECO:0000256" key="1">
    <source>
        <dbReference type="SAM" id="SignalP"/>
    </source>
</evidence>
<keyword evidence="1" id="KW-0732">Signal</keyword>
<protein>
    <submittedName>
        <fullName evidence="2">Putative lipoprotein</fullName>
    </submittedName>
</protein>
<keyword evidence="2" id="KW-0449">Lipoprotein</keyword>
<dbReference type="Proteomes" id="UP000010121">
    <property type="component" value="Unassembled WGS sequence"/>
</dbReference>
<dbReference type="PROSITE" id="PS51257">
    <property type="entry name" value="PROKAR_LIPOPROTEIN"/>
    <property type="match status" value="1"/>
</dbReference>
<evidence type="ECO:0000313" key="2">
    <source>
        <dbReference type="EMBL" id="EEW24720.1"/>
    </source>
</evidence>
<feature type="signal peptide" evidence="1">
    <location>
        <begin position="1"/>
        <end position="20"/>
    </location>
</feature>
<dbReference type="eggNOG" id="ENOG5032YYC">
    <property type="taxonomic scope" value="Bacteria"/>
</dbReference>